<keyword evidence="4" id="KW-1185">Reference proteome</keyword>
<dbReference type="InterPro" id="IPR032466">
    <property type="entry name" value="Metal_Hydrolase"/>
</dbReference>
<sequence length="251" mass="28062">MAIIDFSAYFGLWPYWKIKYTTQADLIHLLNREGIDQAVVASTRSVFFEPRQGNEDAASFASASNGRVHAFAVINPCDEKNACDILKSAHEAGMRGFRLFPQHHRYHLDDDPCLNEVLALGQDLGMTVVIPIRMILHWGLPQLDVREINTVAQNFPKLNIIIGGVNYGEFRDALAVMRRHENVGFETSCMQMVNGIETLVNKAGAERVYMGTGLPLMYPLPGLYKIQKAQITERDREMILGGNAARVLAGE</sequence>
<gene>
    <name evidence="3" type="ORF">LARV_03591</name>
</gene>
<accession>A0A0S7BDA6</accession>
<dbReference type="SUPFAM" id="SSF51556">
    <property type="entry name" value="Metallo-dependent hydrolases"/>
    <property type="match status" value="1"/>
</dbReference>
<dbReference type="Proteomes" id="UP000055060">
    <property type="component" value="Unassembled WGS sequence"/>
</dbReference>
<keyword evidence="1" id="KW-0456">Lyase</keyword>
<dbReference type="STRING" id="360412.LARV_03591"/>
<dbReference type="EMBL" id="DF967972">
    <property type="protein sequence ID" value="GAP15799.1"/>
    <property type="molecule type" value="Genomic_DNA"/>
</dbReference>
<dbReference type="PANTHER" id="PTHR21240:SF28">
    <property type="entry name" value="ISO-OROTATE DECARBOXYLASE (EUROFUNG)"/>
    <property type="match status" value="1"/>
</dbReference>
<dbReference type="Gene3D" id="3.20.20.140">
    <property type="entry name" value="Metal-dependent hydrolases"/>
    <property type="match status" value="1"/>
</dbReference>
<dbReference type="Pfam" id="PF04909">
    <property type="entry name" value="Amidohydro_2"/>
    <property type="match status" value="1"/>
</dbReference>
<keyword evidence="3" id="KW-0378">Hydrolase</keyword>
<feature type="domain" description="Amidohydrolase-related" evidence="2">
    <location>
        <begin position="34"/>
        <end position="248"/>
    </location>
</feature>
<dbReference type="InterPro" id="IPR006680">
    <property type="entry name" value="Amidohydro-rel"/>
</dbReference>
<evidence type="ECO:0000256" key="1">
    <source>
        <dbReference type="ARBA" id="ARBA00023239"/>
    </source>
</evidence>
<dbReference type="InterPro" id="IPR032465">
    <property type="entry name" value="ACMSD"/>
</dbReference>
<evidence type="ECO:0000313" key="3">
    <source>
        <dbReference type="EMBL" id="GAP15799.1"/>
    </source>
</evidence>
<dbReference type="OrthoDB" id="641578at2"/>
<dbReference type="GO" id="GO:0005737">
    <property type="term" value="C:cytoplasm"/>
    <property type="evidence" value="ECO:0007669"/>
    <property type="project" value="TreeGrafter"/>
</dbReference>
<evidence type="ECO:0000259" key="2">
    <source>
        <dbReference type="Pfam" id="PF04909"/>
    </source>
</evidence>
<protein>
    <submittedName>
        <fullName evidence="3">Predicted metal-dependent hydrolase of the TIM-barrel fold</fullName>
    </submittedName>
</protein>
<dbReference type="RefSeq" id="WP_075074947.1">
    <property type="nucleotide sequence ID" value="NZ_DF967972.1"/>
</dbReference>
<dbReference type="GO" id="GO:0016787">
    <property type="term" value="F:hydrolase activity"/>
    <property type="evidence" value="ECO:0007669"/>
    <property type="project" value="UniProtKB-KW"/>
</dbReference>
<evidence type="ECO:0000313" key="4">
    <source>
        <dbReference type="Proteomes" id="UP000055060"/>
    </source>
</evidence>
<dbReference type="PANTHER" id="PTHR21240">
    <property type="entry name" value="2-AMINO-3-CARBOXYLMUCONATE-6-SEMIALDEHYDE DECARBOXYLASE"/>
    <property type="match status" value="1"/>
</dbReference>
<dbReference type="GO" id="GO:0019748">
    <property type="term" value="P:secondary metabolic process"/>
    <property type="evidence" value="ECO:0007669"/>
    <property type="project" value="TreeGrafter"/>
</dbReference>
<dbReference type="GO" id="GO:0016831">
    <property type="term" value="F:carboxy-lyase activity"/>
    <property type="evidence" value="ECO:0007669"/>
    <property type="project" value="InterPro"/>
</dbReference>
<name>A0A0S7BDA6_9CHLR</name>
<dbReference type="AlphaFoldDB" id="A0A0S7BDA6"/>
<reference evidence="3" key="1">
    <citation type="submission" date="2015-07" db="EMBL/GenBank/DDBJ databases">
        <title>Draft Genome Sequences of Anaerolinea thermolimosa IMO-1, Bellilinea caldifistulae GOMI-1, Leptolinea tardivitalis YMTK-2, Levilinea saccharolytica KIBI-1,Longilinea arvoryzae KOME-1, Previously Described as Members of the Anaerolineaceae (Chloroflexi).</title>
        <authorList>
            <person name="Sekiguchi Y."/>
            <person name="Ohashi A."/>
            <person name="Matsuura N."/>
            <person name="Tourlousse M.D."/>
        </authorList>
    </citation>
    <scope>NUCLEOTIDE SEQUENCE [LARGE SCALE GENOMIC DNA]</scope>
    <source>
        <strain evidence="3">KOME-1</strain>
    </source>
</reference>
<proteinExistence type="predicted"/>
<organism evidence="3">
    <name type="scientific">Longilinea arvoryzae</name>
    <dbReference type="NCBI Taxonomy" id="360412"/>
    <lineage>
        <taxon>Bacteria</taxon>
        <taxon>Bacillati</taxon>
        <taxon>Chloroflexota</taxon>
        <taxon>Anaerolineae</taxon>
        <taxon>Anaerolineales</taxon>
        <taxon>Anaerolineaceae</taxon>
        <taxon>Longilinea</taxon>
    </lineage>
</organism>